<proteinExistence type="predicted"/>
<accession>A0AAD5K9B6</accession>
<reference evidence="3" key="1">
    <citation type="journal article" date="2022" name="IScience">
        <title>Evolution of zygomycete secretomes and the origins of terrestrial fungal ecologies.</title>
        <authorList>
            <person name="Chang Y."/>
            <person name="Wang Y."/>
            <person name="Mondo S."/>
            <person name="Ahrendt S."/>
            <person name="Andreopoulos W."/>
            <person name="Barry K."/>
            <person name="Beard J."/>
            <person name="Benny G.L."/>
            <person name="Blankenship S."/>
            <person name="Bonito G."/>
            <person name="Cuomo C."/>
            <person name="Desiro A."/>
            <person name="Gervers K.A."/>
            <person name="Hundley H."/>
            <person name="Kuo A."/>
            <person name="LaButti K."/>
            <person name="Lang B.F."/>
            <person name="Lipzen A."/>
            <person name="O'Donnell K."/>
            <person name="Pangilinan J."/>
            <person name="Reynolds N."/>
            <person name="Sandor L."/>
            <person name="Smith M.E."/>
            <person name="Tsang A."/>
            <person name="Grigoriev I.V."/>
            <person name="Stajich J.E."/>
            <person name="Spatafora J.W."/>
        </authorList>
    </citation>
    <scope>NUCLEOTIDE SEQUENCE</scope>
    <source>
        <strain evidence="3">RSA 2281</strain>
    </source>
</reference>
<dbReference type="GO" id="GO:0006071">
    <property type="term" value="P:glycerol metabolic process"/>
    <property type="evidence" value="ECO:0007669"/>
    <property type="project" value="TreeGrafter"/>
</dbReference>
<keyword evidence="4" id="KW-1185">Reference proteome</keyword>
<dbReference type="EMBL" id="JAIXMP010000003">
    <property type="protein sequence ID" value="KAI9275495.1"/>
    <property type="molecule type" value="Genomic_DNA"/>
</dbReference>
<comment type="caution">
    <text evidence="3">The sequence shown here is derived from an EMBL/GenBank/DDBJ whole genome shotgun (WGS) entry which is preliminary data.</text>
</comment>
<gene>
    <name evidence="3" type="ORF">BDA99DRAFT_532468</name>
</gene>
<dbReference type="GO" id="GO:0004370">
    <property type="term" value="F:glycerol kinase activity"/>
    <property type="evidence" value="ECO:0007669"/>
    <property type="project" value="TreeGrafter"/>
</dbReference>
<evidence type="ECO:0000256" key="1">
    <source>
        <dbReference type="ARBA" id="ARBA00022679"/>
    </source>
</evidence>
<sequence length="110" mass="12025">MTLLDIESNSCYGCHQCKSNDAYGLENTTLGPPANKLSRTYFAKISISSEHYGDVKSGSLKGIPLMGCHGDQQAAFVGQKCFLLGEAKNTYDTGCIHASQCWFETCIFQK</sequence>
<dbReference type="GO" id="GO:0005739">
    <property type="term" value="C:mitochondrion"/>
    <property type="evidence" value="ECO:0007669"/>
    <property type="project" value="TreeGrafter"/>
</dbReference>
<keyword evidence="1" id="KW-0808">Transferase</keyword>
<keyword evidence="2" id="KW-0418">Kinase</keyword>
<evidence type="ECO:0000313" key="3">
    <source>
        <dbReference type="EMBL" id="KAI9275495.1"/>
    </source>
</evidence>
<dbReference type="PANTHER" id="PTHR10196">
    <property type="entry name" value="SUGAR KINASE"/>
    <property type="match status" value="1"/>
</dbReference>
<reference evidence="3" key="2">
    <citation type="submission" date="2023-02" db="EMBL/GenBank/DDBJ databases">
        <authorList>
            <consortium name="DOE Joint Genome Institute"/>
            <person name="Mondo S.J."/>
            <person name="Chang Y."/>
            <person name="Wang Y."/>
            <person name="Ahrendt S."/>
            <person name="Andreopoulos W."/>
            <person name="Barry K."/>
            <person name="Beard J."/>
            <person name="Benny G.L."/>
            <person name="Blankenship S."/>
            <person name="Bonito G."/>
            <person name="Cuomo C."/>
            <person name="Desiro A."/>
            <person name="Gervers K.A."/>
            <person name="Hundley H."/>
            <person name="Kuo A."/>
            <person name="LaButti K."/>
            <person name="Lang B.F."/>
            <person name="Lipzen A."/>
            <person name="O'Donnell K."/>
            <person name="Pangilinan J."/>
            <person name="Reynolds N."/>
            <person name="Sandor L."/>
            <person name="Smith M.W."/>
            <person name="Tsang A."/>
            <person name="Grigoriev I.V."/>
            <person name="Stajich J.E."/>
            <person name="Spatafora J.W."/>
        </authorList>
    </citation>
    <scope>NUCLEOTIDE SEQUENCE</scope>
    <source>
        <strain evidence="3">RSA 2281</strain>
    </source>
</reference>
<protein>
    <submittedName>
        <fullName evidence="3">Uncharacterized protein</fullName>
    </submittedName>
</protein>
<name>A0AAD5K9B6_9FUNG</name>
<dbReference type="AlphaFoldDB" id="A0AAD5K9B6"/>
<dbReference type="PANTHER" id="PTHR10196:SF69">
    <property type="entry name" value="GLYCEROL KINASE"/>
    <property type="match status" value="1"/>
</dbReference>
<dbReference type="GO" id="GO:0006641">
    <property type="term" value="P:triglyceride metabolic process"/>
    <property type="evidence" value="ECO:0007669"/>
    <property type="project" value="TreeGrafter"/>
</dbReference>
<dbReference type="Proteomes" id="UP001209540">
    <property type="component" value="Unassembled WGS sequence"/>
</dbReference>
<evidence type="ECO:0000256" key="2">
    <source>
        <dbReference type="ARBA" id="ARBA00022777"/>
    </source>
</evidence>
<dbReference type="GO" id="GO:0046167">
    <property type="term" value="P:glycerol-3-phosphate biosynthetic process"/>
    <property type="evidence" value="ECO:0007669"/>
    <property type="project" value="TreeGrafter"/>
</dbReference>
<organism evidence="3 4">
    <name type="scientific">Phascolomyces articulosus</name>
    <dbReference type="NCBI Taxonomy" id="60185"/>
    <lineage>
        <taxon>Eukaryota</taxon>
        <taxon>Fungi</taxon>
        <taxon>Fungi incertae sedis</taxon>
        <taxon>Mucoromycota</taxon>
        <taxon>Mucoromycotina</taxon>
        <taxon>Mucoromycetes</taxon>
        <taxon>Mucorales</taxon>
        <taxon>Lichtheimiaceae</taxon>
        <taxon>Phascolomyces</taxon>
    </lineage>
</organism>
<evidence type="ECO:0000313" key="4">
    <source>
        <dbReference type="Proteomes" id="UP001209540"/>
    </source>
</evidence>